<dbReference type="RefSeq" id="WP_269480567.1">
    <property type="nucleotide sequence ID" value="NZ_JAPXGH010000011.1"/>
</dbReference>
<evidence type="ECO:0000259" key="1">
    <source>
        <dbReference type="Pfam" id="PF10040"/>
    </source>
</evidence>
<gene>
    <name evidence="2" type="primary">cas6</name>
    <name evidence="2" type="ORF">O6B92_08305</name>
</gene>
<feature type="domain" description="CRISPR-associated protein Cas6 C-terminal" evidence="1">
    <location>
        <begin position="2"/>
        <end position="115"/>
    </location>
</feature>
<protein>
    <submittedName>
        <fullName evidence="2">CRISPR system precrRNA processing endoribonuclease RAMP protein Cas6</fullName>
    </submittedName>
</protein>
<dbReference type="InterPro" id="IPR019267">
    <property type="entry name" value="CRISPR-assoc_Cas6_C"/>
</dbReference>
<sequence>MALITPLRIKKQNCFVRDDDIDVVDIISSIYKKATFMRHQALQQLAFNPSYRVLSKNLYFLDIDRWSNRQKTKMKFGGIVGEMLLDEVDEMSFKILSLGEILGVGKQCSFGLGKIEIYNK</sequence>
<comment type="caution">
    <text evidence="2">The sequence shown here is derived from an EMBL/GenBank/DDBJ whole genome shotgun (WGS) entry which is preliminary data.</text>
</comment>
<dbReference type="AlphaFoldDB" id="A0A9Q4KQB6"/>
<evidence type="ECO:0000313" key="2">
    <source>
        <dbReference type="EMBL" id="MCZ6162330.1"/>
    </source>
</evidence>
<proteinExistence type="predicted"/>
<evidence type="ECO:0000313" key="3">
    <source>
        <dbReference type="Proteomes" id="UP001075461"/>
    </source>
</evidence>
<accession>A0A9Q4KQB6</accession>
<reference evidence="2" key="1">
    <citation type="submission" date="2022-12" db="EMBL/GenBank/DDBJ databases">
        <title>Species Delineation and Comparative Genomics within the Campylobacter ureolyticus Complex.</title>
        <authorList>
            <person name="Maki J."/>
            <person name="Howard M."/>
            <person name="Connelly S."/>
            <person name="Hardy D.J."/>
            <person name="Cameron A."/>
        </authorList>
    </citation>
    <scope>NUCLEOTIDE SEQUENCE</scope>
    <source>
        <strain evidence="2">URMC_786</strain>
    </source>
</reference>
<dbReference type="EMBL" id="JAPXGP010000006">
    <property type="protein sequence ID" value="MCZ6162330.1"/>
    <property type="molecule type" value="Genomic_DNA"/>
</dbReference>
<dbReference type="Proteomes" id="UP001075461">
    <property type="component" value="Unassembled WGS sequence"/>
</dbReference>
<organism evidence="2 3">
    <name type="scientific">Campylobacter ureolyticus</name>
    <dbReference type="NCBI Taxonomy" id="827"/>
    <lineage>
        <taxon>Bacteria</taxon>
        <taxon>Pseudomonadati</taxon>
        <taxon>Campylobacterota</taxon>
        <taxon>Epsilonproteobacteria</taxon>
        <taxon>Campylobacterales</taxon>
        <taxon>Campylobacteraceae</taxon>
        <taxon>Campylobacter</taxon>
    </lineage>
</organism>
<name>A0A9Q4KQB6_9BACT</name>
<dbReference type="Pfam" id="PF10040">
    <property type="entry name" value="CRISPR_Cas6"/>
    <property type="match status" value="1"/>
</dbReference>